<gene>
    <name evidence="1" type="ORF">F5878DRAFT_667887</name>
</gene>
<dbReference type="Proteomes" id="UP001163846">
    <property type="component" value="Unassembled WGS sequence"/>
</dbReference>
<organism evidence="1 2">
    <name type="scientific">Lentinula raphanica</name>
    <dbReference type="NCBI Taxonomy" id="153919"/>
    <lineage>
        <taxon>Eukaryota</taxon>
        <taxon>Fungi</taxon>
        <taxon>Dikarya</taxon>
        <taxon>Basidiomycota</taxon>
        <taxon>Agaricomycotina</taxon>
        <taxon>Agaricomycetes</taxon>
        <taxon>Agaricomycetidae</taxon>
        <taxon>Agaricales</taxon>
        <taxon>Marasmiineae</taxon>
        <taxon>Omphalotaceae</taxon>
        <taxon>Lentinula</taxon>
    </lineage>
</organism>
<accession>A0AA38NV06</accession>
<protein>
    <submittedName>
        <fullName evidence="1">Uncharacterized protein</fullName>
    </submittedName>
</protein>
<reference evidence="1" key="1">
    <citation type="submission" date="2022-08" db="EMBL/GenBank/DDBJ databases">
        <authorList>
            <consortium name="DOE Joint Genome Institute"/>
            <person name="Min B."/>
            <person name="Riley R."/>
            <person name="Sierra-Patev S."/>
            <person name="Naranjo-Ortiz M."/>
            <person name="Looney B."/>
            <person name="Konkel Z."/>
            <person name="Slot J.C."/>
            <person name="Sakamoto Y."/>
            <person name="Steenwyk J.L."/>
            <person name="Rokas A."/>
            <person name="Carro J."/>
            <person name="Camarero S."/>
            <person name="Ferreira P."/>
            <person name="Molpeceres G."/>
            <person name="Ruiz-Duenas F.J."/>
            <person name="Serrano A."/>
            <person name="Henrissat B."/>
            <person name="Drula E."/>
            <person name="Hughes K.W."/>
            <person name="Mata J.L."/>
            <person name="Ishikawa N.K."/>
            <person name="Vargas-Isla R."/>
            <person name="Ushijima S."/>
            <person name="Smith C.A."/>
            <person name="Ahrendt S."/>
            <person name="Andreopoulos W."/>
            <person name="He G."/>
            <person name="Labutti K."/>
            <person name="Lipzen A."/>
            <person name="Ng V."/>
            <person name="Sandor L."/>
            <person name="Barry K."/>
            <person name="Martinez A.T."/>
            <person name="Xiao Y."/>
            <person name="Gibbons J.G."/>
            <person name="Terashima K."/>
            <person name="Hibbett D.S."/>
            <person name="Grigoriev I.V."/>
        </authorList>
    </citation>
    <scope>NUCLEOTIDE SEQUENCE</scope>
    <source>
        <strain evidence="1">TFB9207</strain>
    </source>
</reference>
<keyword evidence="2" id="KW-1185">Reference proteome</keyword>
<proteinExistence type="predicted"/>
<dbReference type="EMBL" id="MU807770">
    <property type="protein sequence ID" value="KAJ3831131.1"/>
    <property type="molecule type" value="Genomic_DNA"/>
</dbReference>
<dbReference type="AlphaFoldDB" id="A0AA38NV06"/>
<evidence type="ECO:0000313" key="1">
    <source>
        <dbReference type="EMBL" id="KAJ3831131.1"/>
    </source>
</evidence>
<name>A0AA38NV06_9AGAR</name>
<comment type="caution">
    <text evidence="1">The sequence shown here is derived from an EMBL/GenBank/DDBJ whole genome shotgun (WGS) entry which is preliminary data.</text>
</comment>
<evidence type="ECO:0000313" key="2">
    <source>
        <dbReference type="Proteomes" id="UP001163846"/>
    </source>
</evidence>
<sequence length="419" mass="47699">MQSVELGQIAQDTEDPENVSLQLPSSFSAAERQQHHLVALGSKQAQMLEFALGDLVHSLQTTVKTLSAAYERKYKYARGQDANTRANESIRAIESKRNMLIADYNLFRQTLDALDSLDHVKWPLMTIRDTFRKPTEKRRSPGDSRVLDGSLWRMTAAGHNGARSQVTGGLIFGDSENDLPGLYENVEEPTFDTRSITYSGTKMSSRQGCSAPGRVNGSMVFKEITAINGGHDLDIDISELKKDGWIWQHGSLKNMDPDELQKWEDKSDSVHWFRAEADMERWQEQLEIKHAEFLRLIATFTKYRDAWSYISAHSSPTPGHRAYALEHKDMFDSLRVDAEEKFRNCSLPFLRCSTSGDTLGDRVQLWRAEEEKIFKFDRWASRPAFHDPTVLKYGGDIRESVGDYDCGESSAVKRKFDEI</sequence>